<dbReference type="CDD" id="cd22647">
    <property type="entry name" value="CTF3_NTD_HEAT"/>
    <property type="match status" value="1"/>
</dbReference>
<dbReference type="Pfam" id="PF07778">
    <property type="entry name" value="CENP-I"/>
    <property type="match status" value="1"/>
</dbReference>
<evidence type="ECO:0000313" key="7">
    <source>
        <dbReference type="EMBL" id="KAK5993292.1"/>
    </source>
</evidence>
<keyword evidence="4" id="KW-0158">Chromosome</keyword>
<reference evidence="7 8" key="1">
    <citation type="submission" date="2024-01" db="EMBL/GenBank/DDBJ databases">
        <title>Complete genome of Cladobotryum mycophilum ATHUM6906.</title>
        <authorList>
            <person name="Christinaki A.C."/>
            <person name="Myridakis A.I."/>
            <person name="Kouvelis V.N."/>
        </authorList>
    </citation>
    <scope>NUCLEOTIDE SEQUENCE [LARGE SCALE GENOMIC DNA]</scope>
    <source>
        <strain evidence="7 8">ATHUM6906</strain>
    </source>
</reference>
<dbReference type="InterPro" id="IPR012485">
    <property type="entry name" value="CENP-I"/>
</dbReference>
<evidence type="ECO:0000256" key="1">
    <source>
        <dbReference type="ARBA" id="ARBA00004123"/>
    </source>
</evidence>
<evidence type="ECO:0000256" key="4">
    <source>
        <dbReference type="ARBA" id="ARBA00022454"/>
    </source>
</evidence>
<keyword evidence="5" id="KW-0539">Nucleus</keyword>
<dbReference type="EMBL" id="JAVFKD010000012">
    <property type="protein sequence ID" value="KAK5993292.1"/>
    <property type="molecule type" value="Genomic_DNA"/>
</dbReference>
<keyword evidence="8" id="KW-1185">Reference proteome</keyword>
<evidence type="ECO:0000256" key="6">
    <source>
        <dbReference type="ARBA" id="ARBA00023328"/>
    </source>
</evidence>
<dbReference type="PANTHER" id="PTHR48208:SF2">
    <property type="entry name" value="CENTROMERE PROTEIN I"/>
    <property type="match status" value="1"/>
</dbReference>
<comment type="caution">
    <text evidence="7">The sequence shown here is derived from an EMBL/GenBank/DDBJ whole genome shotgun (WGS) entry which is preliminary data.</text>
</comment>
<organism evidence="7 8">
    <name type="scientific">Cladobotryum mycophilum</name>
    <dbReference type="NCBI Taxonomy" id="491253"/>
    <lineage>
        <taxon>Eukaryota</taxon>
        <taxon>Fungi</taxon>
        <taxon>Dikarya</taxon>
        <taxon>Ascomycota</taxon>
        <taxon>Pezizomycotina</taxon>
        <taxon>Sordariomycetes</taxon>
        <taxon>Hypocreomycetidae</taxon>
        <taxon>Hypocreales</taxon>
        <taxon>Hypocreaceae</taxon>
        <taxon>Cladobotryum</taxon>
    </lineage>
</organism>
<comment type="similarity">
    <text evidence="3">Belongs to the CENP-I/CTF3 family.</text>
</comment>
<evidence type="ECO:0000256" key="2">
    <source>
        <dbReference type="ARBA" id="ARBA00004584"/>
    </source>
</evidence>
<sequence length="681" mass="75672">MASSDDDGIDALIQDVIIASKTPAKSRATNIKPTVASLASLTYDRGLLPGSLNDLVDLVVTPSHLDQASLAAVIRNLYPATRVSSDVVLRVIGSLGHGKLKPSLNLQAALLKWLVMIHHVLETQSVLSRAYSVLFNLLDTAAIRPQLCHILALITRRKHVRPFRIQALLKLSRQTGNDPSLVGLLRVFKDYYPEIIVGEAVRGKASAFKHPDPSWRERLQEIQDAHIQQTEQNAFRPHDGFRVNRPVNRMQRSKVVPTVHTSHVTEESVTLEEIENVSSFVQHMDKIELPNQLVAVLADPLLQKLLLLRPSPEALQRIANWLNSILQDVIDGDADESTLWEVLDIVGEFVAQTKSLPPVLLNFFARFFQLWNGSGRRDSLFTILSYAPFMDFSGKTSPSRDLTIFQPLEVAVLDNTADSQVGMLTLYTNLLHNWTAILHSSDPIPAYANPSITALARHVGRLALTLLQASPTASTDSAILSFYEQTIHHVNDEKLKHYLRIELPPSAIIYTFLFNSSLATLSRLCGILACYKKGFETAMSTKARSGGSSRIDSLSYDRAYVNLYNGYLMDICNCFWRSRAFSDTDTNAHGCMISRPTVSQLTSYVVSVDKSFSLASLFSLSHSPVLCLQSIQRVRELEDDAIEKDSSIRTRHAGPVTQNSLAKLGISGGYDYRGRSTELTF</sequence>
<evidence type="ECO:0000256" key="5">
    <source>
        <dbReference type="ARBA" id="ARBA00023242"/>
    </source>
</evidence>
<evidence type="ECO:0000313" key="8">
    <source>
        <dbReference type="Proteomes" id="UP001338125"/>
    </source>
</evidence>
<dbReference type="PANTHER" id="PTHR48208">
    <property type="entry name" value="CENTROMERE PROTEIN I"/>
    <property type="match status" value="1"/>
</dbReference>
<gene>
    <name evidence="7" type="ORF">PT974_06721</name>
</gene>
<protein>
    <submittedName>
        <fullName evidence="7">Centromere I-like protein</fullName>
    </submittedName>
</protein>
<proteinExistence type="inferred from homology"/>
<keyword evidence="6" id="KW-0137">Centromere</keyword>
<comment type="subcellular location">
    <subcellularLocation>
        <location evidence="2">Chromosome</location>
        <location evidence="2">Centromere</location>
    </subcellularLocation>
    <subcellularLocation>
        <location evidence="1">Nucleus</location>
    </subcellularLocation>
</comment>
<accession>A0ABR0SMB2</accession>
<evidence type="ECO:0000256" key="3">
    <source>
        <dbReference type="ARBA" id="ARBA00005470"/>
    </source>
</evidence>
<dbReference type="Proteomes" id="UP001338125">
    <property type="component" value="Unassembled WGS sequence"/>
</dbReference>
<name>A0ABR0SMB2_9HYPO</name>